<feature type="compositionally biased region" description="Polar residues" evidence="2">
    <location>
        <begin position="99"/>
        <end position="109"/>
    </location>
</feature>
<dbReference type="PANTHER" id="PTHR46572:SF1">
    <property type="entry name" value="RHO1 GUANINE NUCLEOTIDE EXCHANGE FACTOR TUS1"/>
    <property type="match status" value="1"/>
</dbReference>
<sequence>MPPQWSYDRIPFGSTLLSTEQPTILSPPSRPLKPRDLPRKLEHSRMSFIGDSYAIASQLKQKLDHMRATEANAPSTEVPKIPLSRPPVPKPRKSVSLGPRSSVTTQDNSPSKKDNSWTSETKNQNPSQIYRVPSFFEAIVKNAPELPADPIQQREPRLTDIRYHDPEEFTNPKSSLKVDYQSPIVIPKAKSRASLRGSPEREVIRHEEPAILPLVQRSGKQTLDEELLSLKIEYESKSDKKLEKMSEPETFDQQSVVLPLFAQKRKSFKSFDENLNELIEVLDKMTPNNLPEYTVTEIDSEFIVQRGDDTDDEEENEVHHLDKPSDSASIKTLQDLWESPKVKAELSQWLASLKSLLILDYPDVSDREIDGLLENFLEKVRNEGAIVEGGSKLVFLEGIYIPGEIEFTKKEPAQKDLESFTKTDKDVLESPSWGQLWKQDGDLAKVQENDIQQAIFDLLKGELVFMYNCRKMVRYGKGFLKQEKLLLPSFSGFHSLAFEPISSLRELWKLLCVKEVHQTVEIGQLLTLYEAWLSKMSPTFMYYYRARVDTSQIIQMQPSDSHLRSWIQGAPTPTKAYEWTLTQMLDTDFVSSHFKDVSQRLVRTAELIRYTDPQSHNRLVEIVNGIAKIQLKARENQTIMTGLISQLKNNPFLELVNLGDPQRFWAGRFEITLLVPKRKELRCTAVVLDKYLIFISNDEIIANPISLIQVAINVSERNTENGYLYVATVSDFDRECAVITESPEMRDAFVKVCLEVQSLAMRSMSFGIKYSIIAEREFEYKTNAYKDMLTYPQDELTDHFTSPPRKPDLKVDVNCVNKFSFDNEEFLILGQSFGVQISRSDQKDWYMVAEMENVSSIIILEDYDVILFLSGVSLFFTKLSEIMKVYDSRSKKETHILSITLKQLLSGVNVFSINSMKKRGISTILAACSSKNNYYVATLQAVVAIKPGMKVPEFSHFEKIESMTCPPYNGISVLQNVYVLNTPDGFRSIAHHNQYPIPSWTHENIGASRYPYRKWLQQSVTASKCVTVQRLTECESICVYDKFAIFLDASGTVCRNEVIKFPFYCHAAVVASGVLLAFGKRALQGWWISGDSKSASRICLVRSGQNMKLLSSGSEDVIFSFANPFSGDRQAIARIEIPPLKG</sequence>
<accession>W6MWV1</accession>
<evidence type="ECO:0000313" key="5">
    <source>
        <dbReference type="Proteomes" id="UP000019384"/>
    </source>
</evidence>
<feature type="domain" description="CNH" evidence="3">
    <location>
        <begin position="810"/>
        <end position="1117"/>
    </location>
</feature>
<feature type="compositionally biased region" description="Basic and acidic residues" evidence="2">
    <location>
        <begin position="33"/>
        <end position="43"/>
    </location>
</feature>
<evidence type="ECO:0000256" key="2">
    <source>
        <dbReference type="SAM" id="MobiDB-lite"/>
    </source>
</evidence>
<dbReference type="PROSITE" id="PS50219">
    <property type="entry name" value="CNH"/>
    <property type="match status" value="1"/>
</dbReference>
<dbReference type="OrthoDB" id="660555at2759"/>
<dbReference type="GeneID" id="34521285"/>
<dbReference type="RefSeq" id="XP_022459897.1">
    <property type="nucleotide sequence ID" value="XM_022602344.1"/>
</dbReference>
<dbReference type="HOGENOM" id="CLU_277572_0_0_1"/>
<dbReference type="InterPro" id="IPR001180">
    <property type="entry name" value="CNH_dom"/>
</dbReference>
<evidence type="ECO:0000313" key="4">
    <source>
        <dbReference type="EMBL" id="CDK27905.1"/>
    </source>
</evidence>
<reference evidence="4" key="2">
    <citation type="submission" date="2014-02" db="EMBL/GenBank/DDBJ databases">
        <title>Complete DNA sequence of /Kuraishia capsulata/ illustrates novel genomic features among budding yeasts (/Saccharomycotina/).</title>
        <authorList>
            <person name="Morales L."/>
            <person name="Noel B."/>
            <person name="Porcel B."/>
            <person name="Marcet-Houben M."/>
            <person name="Hullo M-F."/>
            <person name="Sacerdot C."/>
            <person name="Tekaia F."/>
            <person name="Leh-Louis V."/>
            <person name="Despons L."/>
            <person name="Khanna V."/>
            <person name="Aury J-M."/>
            <person name="Barbe V."/>
            <person name="Couloux A."/>
            <person name="Labadie K."/>
            <person name="Pelletier E."/>
            <person name="Souciet J-L."/>
            <person name="Boekhout T."/>
            <person name="Gabaldon T."/>
            <person name="Wincker P."/>
            <person name="Dujon B."/>
        </authorList>
    </citation>
    <scope>NUCLEOTIDE SEQUENCE</scope>
    <source>
        <strain evidence="4">CBS 1993</strain>
    </source>
</reference>
<dbReference type="SMART" id="SM00036">
    <property type="entry name" value="CNH"/>
    <property type="match status" value="1"/>
</dbReference>
<feature type="region of interest" description="Disordered" evidence="2">
    <location>
        <begin position="18"/>
        <end position="43"/>
    </location>
</feature>
<dbReference type="Pfam" id="PF00780">
    <property type="entry name" value="CNH"/>
    <property type="match status" value="1"/>
</dbReference>
<keyword evidence="5" id="KW-1185">Reference proteome</keyword>
<dbReference type="Proteomes" id="UP000019384">
    <property type="component" value="Unassembled WGS sequence"/>
</dbReference>
<reference evidence="4" key="1">
    <citation type="submission" date="2013-12" db="EMBL/GenBank/DDBJ databases">
        <authorList>
            <person name="Genoscope - CEA"/>
        </authorList>
    </citation>
    <scope>NUCLEOTIDE SEQUENCE</scope>
    <source>
        <strain evidence="4">CBS 1993</strain>
    </source>
</reference>
<dbReference type="STRING" id="1382522.W6MWV1"/>
<dbReference type="AlphaFoldDB" id="W6MWV1"/>
<dbReference type="InterPro" id="IPR052233">
    <property type="entry name" value="Rho-type_GEFs"/>
</dbReference>
<dbReference type="PANTHER" id="PTHR46572">
    <property type="entry name" value="RHO1 GDP-GTP EXCHANGE PROTEIN 1-RELATED"/>
    <property type="match status" value="1"/>
</dbReference>
<feature type="compositionally biased region" description="Polar residues" evidence="2">
    <location>
        <begin position="116"/>
        <end position="128"/>
    </location>
</feature>
<evidence type="ECO:0000259" key="3">
    <source>
        <dbReference type="PROSITE" id="PS50219"/>
    </source>
</evidence>
<evidence type="ECO:0000256" key="1">
    <source>
        <dbReference type="ARBA" id="ARBA00022658"/>
    </source>
</evidence>
<keyword evidence="1" id="KW-0344">Guanine-nucleotide releasing factor</keyword>
<feature type="region of interest" description="Disordered" evidence="2">
    <location>
        <begin position="65"/>
        <end position="128"/>
    </location>
</feature>
<dbReference type="GO" id="GO:0005085">
    <property type="term" value="F:guanyl-nucleotide exchange factor activity"/>
    <property type="evidence" value="ECO:0007669"/>
    <property type="project" value="UniProtKB-KW"/>
</dbReference>
<gene>
    <name evidence="4" type="ORF">KUCA_T00003885001</name>
</gene>
<organism evidence="4 5">
    <name type="scientific">Kuraishia capsulata CBS 1993</name>
    <dbReference type="NCBI Taxonomy" id="1382522"/>
    <lineage>
        <taxon>Eukaryota</taxon>
        <taxon>Fungi</taxon>
        <taxon>Dikarya</taxon>
        <taxon>Ascomycota</taxon>
        <taxon>Saccharomycotina</taxon>
        <taxon>Pichiomycetes</taxon>
        <taxon>Pichiales</taxon>
        <taxon>Pichiaceae</taxon>
        <taxon>Kuraishia</taxon>
    </lineage>
</organism>
<proteinExistence type="predicted"/>
<name>W6MWV1_9ASCO</name>
<dbReference type="EMBL" id="HG793128">
    <property type="protein sequence ID" value="CDK27905.1"/>
    <property type="molecule type" value="Genomic_DNA"/>
</dbReference>
<protein>
    <recommendedName>
        <fullName evidence="3">CNH domain-containing protein</fullName>
    </recommendedName>
</protein>